<dbReference type="GO" id="GO:0005524">
    <property type="term" value="F:ATP binding"/>
    <property type="evidence" value="ECO:0007669"/>
    <property type="project" value="UniProtKB-KW"/>
</dbReference>
<dbReference type="SUPFAM" id="SSF48592">
    <property type="entry name" value="GroEL equatorial domain-like"/>
    <property type="match status" value="1"/>
</dbReference>
<keyword evidence="10" id="KW-1185">Reference proteome</keyword>
<evidence type="ECO:0000313" key="9">
    <source>
        <dbReference type="EMBL" id="KRH94728.1"/>
    </source>
</evidence>
<dbReference type="InterPro" id="IPR027413">
    <property type="entry name" value="GROEL-like_equatorial_sf"/>
</dbReference>
<name>A0A0R0M059_9MICR</name>
<dbReference type="PANTHER" id="PTHR11353">
    <property type="entry name" value="CHAPERONIN"/>
    <property type="match status" value="1"/>
</dbReference>
<evidence type="ECO:0000256" key="7">
    <source>
        <dbReference type="RuleBase" id="RU004187"/>
    </source>
</evidence>
<evidence type="ECO:0000256" key="6">
    <source>
        <dbReference type="ARBA" id="ARBA00023186"/>
    </source>
</evidence>
<dbReference type="Gene3D" id="1.10.560.10">
    <property type="entry name" value="GroEL-like equatorial domain"/>
    <property type="match status" value="1"/>
</dbReference>
<protein>
    <submittedName>
        <fullName evidence="9">Chaperonin complex component, TCP-1 zeta subunit (CCT6)</fullName>
    </submittedName>
</protein>
<dbReference type="OrthoDB" id="10052040at2759"/>
<evidence type="ECO:0000256" key="5">
    <source>
        <dbReference type="ARBA" id="ARBA00022840"/>
    </source>
</evidence>
<dbReference type="InterPro" id="IPR002423">
    <property type="entry name" value="Cpn60/GroEL/TCP-1"/>
</dbReference>
<dbReference type="InterPro" id="IPR017998">
    <property type="entry name" value="Chaperone_TCP-1"/>
</dbReference>
<dbReference type="EMBL" id="LGUB01000037">
    <property type="protein sequence ID" value="KRH94728.1"/>
    <property type="molecule type" value="Genomic_DNA"/>
</dbReference>
<dbReference type="Gene3D" id="3.50.7.10">
    <property type="entry name" value="GroEL"/>
    <property type="match status" value="1"/>
</dbReference>
<gene>
    <name evidence="9" type="ORF">M153_1590007318</name>
</gene>
<keyword evidence="5 7" id="KW-0067">ATP-binding</keyword>
<dbReference type="Pfam" id="PF00118">
    <property type="entry name" value="Cpn60_TCP1"/>
    <property type="match status" value="1"/>
</dbReference>
<comment type="similarity">
    <text evidence="2 7">Belongs to the TCP-1 chaperonin family.</text>
</comment>
<sequence length="527" mass="59958">MSISNLSQNAEITQSGQALRINLSAYNSLARLFEGSFGSKGTSKMLINQNSIKILKDGRSLIDNIYFIHPIVNLINKSAKQSHDLLGDGVTTFILFGNILFNEALKNLQSAVKVNEQVMTDLYKMKEFLEQEKIQFNFDQEMDKIKRNLHIKKGLSINSSCLLNVIFHSLNTKMDESLAKFFSKIVISSFNSTRNMTEILSMDGDIYESNVVDGLVMDHSGRHPSMPRLIEDCYIIISNMVLEYEKTEINSQLMYKNVEERNQMISSERVLLNKKIDRILQLKEQAAKQGKKLVFFTERGIDLPSLDRLSSMLCLRRVKRKNLERLIRLCGGKIVTSIDDLVLSNCGYVGKISVVEEKDQSYTFLTKTPYKGSKTVLLHGYNQYEKERIKISLQASYKILENLQQQPFVIKGGPSLYFNLSKKLENLNQRRTPVSETLFKMGEKLEQQNLIIKEPIEDDEKDLGFSSSESNESYFEQPSGQSTGLIYDSFVTIDKTLFNSGAVTSTLLLVDEIIKAGKSVKEEPDQQ</sequence>
<evidence type="ECO:0000256" key="8">
    <source>
        <dbReference type="SAM" id="MobiDB-lite"/>
    </source>
</evidence>
<dbReference type="AlphaFoldDB" id="A0A0R0M059"/>
<evidence type="ECO:0000256" key="2">
    <source>
        <dbReference type="ARBA" id="ARBA00008020"/>
    </source>
</evidence>
<evidence type="ECO:0000256" key="1">
    <source>
        <dbReference type="ARBA" id="ARBA00002912"/>
    </source>
</evidence>
<keyword evidence="6 7" id="KW-0143">Chaperone</keyword>
<dbReference type="GO" id="GO:0140662">
    <property type="term" value="F:ATP-dependent protein folding chaperone"/>
    <property type="evidence" value="ECO:0007669"/>
    <property type="project" value="InterPro"/>
</dbReference>
<evidence type="ECO:0000313" key="10">
    <source>
        <dbReference type="Proteomes" id="UP000051530"/>
    </source>
</evidence>
<dbReference type="SUPFAM" id="SSF54849">
    <property type="entry name" value="GroEL-intermediate domain like"/>
    <property type="match status" value="1"/>
</dbReference>
<keyword evidence="4 7" id="KW-0547">Nucleotide-binding</keyword>
<dbReference type="SUPFAM" id="SSF52029">
    <property type="entry name" value="GroEL apical domain-like"/>
    <property type="match status" value="1"/>
</dbReference>
<dbReference type="Gene3D" id="3.30.260.10">
    <property type="entry name" value="TCP-1-like chaperonin intermediate domain"/>
    <property type="match status" value="1"/>
</dbReference>
<comment type="caution">
    <text evidence="9">The sequence shown here is derived from an EMBL/GenBank/DDBJ whole genome shotgun (WGS) entry which is preliminary data.</text>
</comment>
<accession>A0A0R0M059</accession>
<dbReference type="PRINTS" id="PR00304">
    <property type="entry name" value="TCOMPLEXTCP1"/>
</dbReference>
<comment type="function">
    <text evidence="1">Molecular chaperone; assists the folding of proteins upon ATP hydrolysis.</text>
</comment>
<proteinExistence type="inferred from homology"/>
<feature type="region of interest" description="Disordered" evidence="8">
    <location>
        <begin position="461"/>
        <end position="480"/>
    </location>
</feature>
<evidence type="ECO:0000256" key="4">
    <source>
        <dbReference type="ARBA" id="ARBA00022741"/>
    </source>
</evidence>
<comment type="subunit">
    <text evidence="3">Component of the T-complex protein 1 (TCP1) complex.</text>
</comment>
<organism evidence="9 10">
    <name type="scientific">Pseudoloma neurophilia</name>
    <dbReference type="NCBI Taxonomy" id="146866"/>
    <lineage>
        <taxon>Eukaryota</taxon>
        <taxon>Fungi</taxon>
        <taxon>Fungi incertae sedis</taxon>
        <taxon>Microsporidia</taxon>
        <taxon>Pseudoloma</taxon>
    </lineage>
</organism>
<dbReference type="InterPro" id="IPR027409">
    <property type="entry name" value="GroEL-like_apical_dom_sf"/>
</dbReference>
<dbReference type="InterPro" id="IPR027410">
    <property type="entry name" value="TCP-1-like_intermed_sf"/>
</dbReference>
<reference evidence="9 10" key="1">
    <citation type="submission" date="2015-07" db="EMBL/GenBank/DDBJ databases">
        <title>The genome of Pseudoloma neurophilia, a relevant intracellular parasite of the zebrafish.</title>
        <authorList>
            <person name="Ndikumana S."/>
            <person name="Pelin A."/>
            <person name="Sanders J."/>
            <person name="Corradi N."/>
        </authorList>
    </citation>
    <scope>NUCLEOTIDE SEQUENCE [LARGE SCALE GENOMIC DNA]</scope>
    <source>
        <strain evidence="9 10">MK1</strain>
    </source>
</reference>
<dbReference type="Proteomes" id="UP000051530">
    <property type="component" value="Unassembled WGS sequence"/>
</dbReference>
<evidence type="ECO:0000256" key="3">
    <source>
        <dbReference type="ARBA" id="ARBA00011381"/>
    </source>
</evidence>
<dbReference type="VEuPathDB" id="MicrosporidiaDB:M153_1590007318"/>